<evidence type="ECO:0000313" key="1">
    <source>
        <dbReference type="EMBL" id="MFC5721799.1"/>
    </source>
</evidence>
<sequence length="42" mass="5042">MLHLRQPNGDLEWDCPLDAAQPTTLRAYLRDRVMEVNRRRHP</sequence>
<evidence type="ECO:0000313" key="2">
    <source>
        <dbReference type="Proteomes" id="UP001596083"/>
    </source>
</evidence>
<dbReference type="RefSeq" id="WP_390317152.1">
    <property type="nucleotide sequence ID" value="NZ_JBHSPB010000009.1"/>
</dbReference>
<accession>A0ABW0YYW1</accession>
<proteinExistence type="predicted"/>
<comment type="caution">
    <text evidence="1">The sequence shown here is derived from an EMBL/GenBank/DDBJ whole genome shotgun (WGS) entry which is preliminary data.</text>
</comment>
<protein>
    <submittedName>
        <fullName evidence="1">Uncharacterized protein</fullName>
    </submittedName>
</protein>
<organism evidence="1 2">
    <name type="scientific">Streptomyces gamaensis</name>
    <dbReference type="NCBI Taxonomy" id="1763542"/>
    <lineage>
        <taxon>Bacteria</taxon>
        <taxon>Bacillati</taxon>
        <taxon>Actinomycetota</taxon>
        <taxon>Actinomycetes</taxon>
        <taxon>Kitasatosporales</taxon>
        <taxon>Streptomycetaceae</taxon>
        <taxon>Streptomyces</taxon>
    </lineage>
</organism>
<dbReference type="EMBL" id="JBHSPB010000009">
    <property type="protein sequence ID" value="MFC5721799.1"/>
    <property type="molecule type" value="Genomic_DNA"/>
</dbReference>
<keyword evidence="2" id="KW-1185">Reference proteome</keyword>
<reference evidence="2" key="1">
    <citation type="journal article" date="2019" name="Int. J. Syst. Evol. Microbiol.">
        <title>The Global Catalogue of Microorganisms (GCM) 10K type strain sequencing project: providing services to taxonomists for standard genome sequencing and annotation.</title>
        <authorList>
            <consortium name="The Broad Institute Genomics Platform"/>
            <consortium name="The Broad Institute Genome Sequencing Center for Infectious Disease"/>
            <person name="Wu L."/>
            <person name="Ma J."/>
        </authorList>
    </citation>
    <scope>NUCLEOTIDE SEQUENCE [LARGE SCALE GENOMIC DNA]</scope>
    <source>
        <strain evidence="2">CGMCC 4.7304</strain>
    </source>
</reference>
<name>A0ABW0YYW1_9ACTN</name>
<gene>
    <name evidence="1" type="ORF">ACFP1Z_16630</name>
</gene>
<dbReference type="Proteomes" id="UP001596083">
    <property type="component" value="Unassembled WGS sequence"/>
</dbReference>